<dbReference type="AlphaFoldDB" id="A0A2P5EJX8"/>
<organism evidence="1 2">
    <name type="scientific">Trema orientale</name>
    <name type="common">Charcoal tree</name>
    <name type="synonym">Celtis orientalis</name>
    <dbReference type="NCBI Taxonomy" id="63057"/>
    <lineage>
        <taxon>Eukaryota</taxon>
        <taxon>Viridiplantae</taxon>
        <taxon>Streptophyta</taxon>
        <taxon>Embryophyta</taxon>
        <taxon>Tracheophyta</taxon>
        <taxon>Spermatophyta</taxon>
        <taxon>Magnoliopsida</taxon>
        <taxon>eudicotyledons</taxon>
        <taxon>Gunneridae</taxon>
        <taxon>Pentapetalae</taxon>
        <taxon>rosids</taxon>
        <taxon>fabids</taxon>
        <taxon>Rosales</taxon>
        <taxon>Cannabaceae</taxon>
        <taxon>Trema</taxon>
    </lineage>
</organism>
<keyword evidence="2" id="KW-1185">Reference proteome</keyword>
<gene>
    <name evidence="1" type="ORF">TorRG33x02_183320</name>
</gene>
<dbReference type="InterPro" id="IPR043502">
    <property type="entry name" value="DNA/RNA_pol_sf"/>
</dbReference>
<evidence type="ECO:0000313" key="1">
    <source>
        <dbReference type="EMBL" id="PON85868.1"/>
    </source>
</evidence>
<evidence type="ECO:0000313" key="2">
    <source>
        <dbReference type="Proteomes" id="UP000237000"/>
    </source>
</evidence>
<dbReference type="InParanoid" id="A0A2P5EJX8"/>
<name>A0A2P5EJX8_TREOI</name>
<dbReference type="EMBL" id="JXTC01000141">
    <property type="protein sequence ID" value="PON85868.1"/>
    <property type="molecule type" value="Genomic_DNA"/>
</dbReference>
<proteinExistence type="predicted"/>
<dbReference type="OrthoDB" id="1709213at2759"/>
<dbReference type="SUPFAM" id="SSF56672">
    <property type="entry name" value="DNA/RNA polymerases"/>
    <property type="match status" value="1"/>
</dbReference>
<accession>A0A2P5EJX8</accession>
<comment type="caution">
    <text evidence="1">The sequence shown here is derived from an EMBL/GenBank/DDBJ whole genome shotgun (WGS) entry which is preliminary data.</text>
</comment>
<reference evidence="2" key="1">
    <citation type="submission" date="2016-06" db="EMBL/GenBank/DDBJ databases">
        <title>Parallel loss of symbiosis genes in relatives of nitrogen-fixing non-legume Parasponia.</title>
        <authorList>
            <person name="Van Velzen R."/>
            <person name="Holmer R."/>
            <person name="Bu F."/>
            <person name="Rutten L."/>
            <person name="Van Zeijl A."/>
            <person name="Liu W."/>
            <person name="Santuari L."/>
            <person name="Cao Q."/>
            <person name="Sharma T."/>
            <person name="Shen D."/>
            <person name="Roswanjaya Y."/>
            <person name="Wardhani T."/>
            <person name="Kalhor M.S."/>
            <person name="Jansen J."/>
            <person name="Van den Hoogen J."/>
            <person name="Gungor B."/>
            <person name="Hartog M."/>
            <person name="Hontelez J."/>
            <person name="Verver J."/>
            <person name="Yang W.-C."/>
            <person name="Schijlen E."/>
            <person name="Repin R."/>
            <person name="Schilthuizen M."/>
            <person name="Schranz E."/>
            <person name="Heidstra R."/>
            <person name="Miyata K."/>
            <person name="Fedorova E."/>
            <person name="Kohlen W."/>
            <person name="Bisseling T."/>
            <person name="Smit S."/>
            <person name="Geurts R."/>
        </authorList>
    </citation>
    <scope>NUCLEOTIDE SEQUENCE [LARGE SCALE GENOMIC DNA]</scope>
    <source>
        <strain evidence="2">cv. RG33-2</strain>
    </source>
</reference>
<sequence>HIVSERGIEVDKAKIELISNLPTPKSVRDVRIFLGKSVTMREDHKCWRCRWPMSDGGNFAGKLNCRREFRTARYRPPELRSQQNWSRIARWRVPFHAGWCAELTAAACHGGEVQQKLAFFSPFKIRPFFNNI</sequence>
<dbReference type="Proteomes" id="UP000237000">
    <property type="component" value="Unassembled WGS sequence"/>
</dbReference>
<feature type="non-terminal residue" evidence="1">
    <location>
        <position position="1"/>
    </location>
</feature>
<protein>
    <submittedName>
        <fullName evidence="1">Uncharacterized protein</fullName>
    </submittedName>
</protein>